<feature type="region of interest" description="Disordered" evidence="6">
    <location>
        <begin position="735"/>
        <end position="771"/>
    </location>
</feature>
<feature type="region of interest" description="Disordered" evidence="6">
    <location>
        <begin position="426"/>
        <end position="468"/>
    </location>
</feature>
<feature type="domain" description="AAA+ ATPase" evidence="7">
    <location>
        <begin position="538"/>
        <end position="674"/>
    </location>
</feature>
<name>A0A8H2XYS3_9AGAM</name>
<feature type="compositionally biased region" description="Gly residues" evidence="6">
    <location>
        <begin position="807"/>
        <end position="816"/>
    </location>
</feature>
<dbReference type="InterPro" id="IPR051701">
    <property type="entry name" value="Mito_OM_Translocase_MSP1"/>
</dbReference>
<dbReference type="Proteomes" id="UP000663888">
    <property type="component" value="Unassembled WGS sequence"/>
</dbReference>
<evidence type="ECO:0000256" key="1">
    <source>
        <dbReference type="ARBA" id="ARBA00004572"/>
    </source>
</evidence>
<dbReference type="SUPFAM" id="SSF52540">
    <property type="entry name" value="P-loop containing nucleoside triphosphate hydrolases"/>
    <property type="match status" value="1"/>
</dbReference>
<keyword evidence="5" id="KW-0496">Mitochondrion</keyword>
<dbReference type="Pfam" id="PF00004">
    <property type="entry name" value="AAA"/>
    <property type="match status" value="1"/>
</dbReference>
<evidence type="ECO:0000256" key="4">
    <source>
        <dbReference type="ARBA" id="ARBA00022840"/>
    </source>
</evidence>
<feature type="compositionally biased region" description="Basic and acidic residues" evidence="6">
    <location>
        <begin position="246"/>
        <end position="259"/>
    </location>
</feature>
<organism evidence="8 9">
    <name type="scientific">Rhizoctonia solani</name>
    <dbReference type="NCBI Taxonomy" id="456999"/>
    <lineage>
        <taxon>Eukaryota</taxon>
        <taxon>Fungi</taxon>
        <taxon>Dikarya</taxon>
        <taxon>Basidiomycota</taxon>
        <taxon>Agaricomycotina</taxon>
        <taxon>Agaricomycetes</taxon>
        <taxon>Cantharellales</taxon>
        <taxon>Ceratobasidiaceae</taxon>
        <taxon>Rhizoctonia</taxon>
    </lineage>
</organism>
<feature type="compositionally biased region" description="Low complexity" evidence="6">
    <location>
        <begin position="108"/>
        <end position="118"/>
    </location>
</feature>
<feature type="region of interest" description="Disordered" evidence="6">
    <location>
        <begin position="240"/>
        <end position="259"/>
    </location>
</feature>
<dbReference type="InterPro" id="IPR003959">
    <property type="entry name" value="ATPase_AAA_core"/>
</dbReference>
<feature type="compositionally biased region" description="Acidic residues" evidence="6">
    <location>
        <begin position="455"/>
        <end position="468"/>
    </location>
</feature>
<feature type="compositionally biased region" description="Polar residues" evidence="6">
    <location>
        <begin position="1000"/>
        <end position="1010"/>
    </location>
</feature>
<dbReference type="PANTHER" id="PTHR45644">
    <property type="entry name" value="AAA ATPASE, PUTATIVE (AFU_ORTHOLOGUE AFUA_2G12920)-RELATED-RELATED"/>
    <property type="match status" value="1"/>
</dbReference>
<feature type="compositionally biased region" description="Polar residues" evidence="6">
    <location>
        <begin position="843"/>
        <end position="856"/>
    </location>
</feature>
<evidence type="ECO:0000313" key="8">
    <source>
        <dbReference type="EMBL" id="CAE6439679.1"/>
    </source>
</evidence>
<feature type="compositionally biased region" description="Low complexity" evidence="6">
    <location>
        <begin position="817"/>
        <end position="828"/>
    </location>
</feature>
<dbReference type="InterPro" id="IPR027417">
    <property type="entry name" value="P-loop_NTPase"/>
</dbReference>
<sequence length="1010" mass="108725">MSSITTEHSSLPPDSLVHDALTHLSSIFNSSASKGTSASKFNTGAVVNDPALILYCPIEGGEEVIDVTVSALASKTHASLQTIDVLKLINEQPGSFWRDMSEPRTDDGNGSDSGSGDNKATGYFKMQEPINATKLLGLIDTAISQPDSSPELECQPEEQRRIVYVRDFGFLATFAPACYHKILNATSQPKSSSIGDNEKASPSTAVILGASPLLIKGGLFQTEQSKKRARRDSSPGLFSLFMSLKPEGKSDTDKSLDDWTEGKNAEKLRNQRLHKQHEMWNNGTIIDHVHEHLKQTDISSGDSRGRSSNSNPFPTCVVVPARRDLKKERLAREKRRLELNRLQIQMALLAIGGELSDIAPLPGSGERSDNFISRCQETLVGYGAIKNVADRAVNEATILPRPSPGPTPIAWNEYCAAWSTQQERDRERANWLKSSAPSKNGSEDGSDTSANVETECSEGDDSNSESDMVDELVEKLKKEGLSPQEKRMLECLIRPAEIQTGFDSVHLPGSTIESVRTLVSLRLACPEAFRTGILKQHNMSGALLFGPPGTGKTHLAKAIAKESGARMISIKPSDILDKYVGEDEKTISALFRLARRLNPCIIFIDEVDALFATRVASKDNCSRWRTDMLTQFAQEMDGMHSSEVIVIGATNRPFDLDDAIIRRLPCRILVEIPDKRAREAILTILLKDEQLEPDVNLPDLARQTENYSGSDLKNVCIKAAFESVKDMWNVSWADRKGKKAKPNSPGAPKYDKPLPTPDNSSAQSGTPVNSRKLAKRHFELALKEIRASTSDKQSSLAELRRWNEQFGSGGQFGTAGGSRSSLPGSSRPWANRFSAGGPGDSVPNGQSESSVPLSTTGGCGESGSLSSTGGYAGSNPPGLNRPWGNRFSVGEPGANPQVPSAAPPNEQSDSSGSPNTTIERGYSNSLEINRSLMKRFGTGGSGANAPTEQYNRSDQSGITGGYGIPVVSLPGSHQPWMNKSGAGGAGAGPQGSNVVLPGNVPQSGSLGSQS</sequence>
<feature type="compositionally biased region" description="Polar residues" evidence="6">
    <location>
        <begin position="944"/>
        <end position="957"/>
    </location>
</feature>
<evidence type="ECO:0000256" key="5">
    <source>
        <dbReference type="ARBA" id="ARBA00023128"/>
    </source>
</evidence>
<feature type="region of interest" description="Disordered" evidence="6">
    <location>
        <begin position="807"/>
        <end position="1010"/>
    </location>
</feature>
<reference evidence="8" key="1">
    <citation type="submission" date="2021-01" db="EMBL/GenBank/DDBJ databases">
        <authorList>
            <person name="Kaushik A."/>
        </authorList>
    </citation>
    <scope>NUCLEOTIDE SEQUENCE</scope>
    <source>
        <strain evidence="8">AG4-R118</strain>
    </source>
</reference>
<dbReference type="Pfam" id="PF17862">
    <property type="entry name" value="AAA_lid_3"/>
    <property type="match status" value="1"/>
</dbReference>
<dbReference type="InterPro" id="IPR041569">
    <property type="entry name" value="AAA_lid_3"/>
</dbReference>
<dbReference type="SMART" id="SM00382">
    <property type="entry name" value="AAA"/>
    <property type="match status" value="1"/>
</dbReference>
<feature type="compositionally biased region" description="Polar residues" evidence="6">
    <location>
        <begin position="905"/>
        <end position="928"/>
    </location>
</feature>
<dbReference type="PROSITE" id="PS00674">
    <property type="entry name" value="AAA"/>
    <property type="match status" value="1"/>
</dbReference>
<comment type="caution">
    <text evidence="8">The sequence shown here is derived from an EMBL/GenBank/DDBJ whole genome shotgun (WGS) entry which is preliminary data.</text>
</comment>
<feature type="compositionally biased region" description="Polar residues" evidence="6">
    <location>
        <begin position="757"/>
        <end position="769"/>
    </location>
</feature>
<gene>
    <name evidence="8" type="ORF">RDB_LOCUS48275</name>
</gene>
<keyword evidence="2" id="KW-0547">Nucleotide-binding</keyword>
<evidence type="ECO:0000256" key="3">
    <source>
        <dbReference type="ARBA" id="ARBA00022787"/>
    </source>
</evidence>
<evidence type="ECO:0000259" key="7">
    <source>
        <dbReference type="SMART" id="SM00382"/>
    </source>
</evidence>
<evidence type="ECO:0000256" key="6">
    <source>
        <dbReference type="SAM" id="MobiDB-lite"/>
    </source>
</evidence>
<dbReference type="PANTHER" id="PTHR45644:SF56">
    <property type="entry name" value="AAA ATPASE, PUTATIVE (AFU_ORTHOLOGUE AFUA_2G12920)-RELATED"/>
    <property type="match status" value="1"/>
</dbReference>
<dbReference type="GO" id="GO:0005524">
    <property type="term" value="F:ATP binding"/>
    <property type="evidence" value="ECO:0007669"/>
    <property type="project" value="UniProtKB-KW"/>
</dbReference>
<dbReference type="Gene3D" id="1.10.8.60">
    <property type="match status" value="1"/>
</dbReference>
<accession>A0A8H2XYS3</accession>
<keyword evidence="3" id="KW-1000">Mitochondrion outer membrane</keyword>
<dbReference type="EMBL" id="CAJMWX010000942">
    <property type="protein sequence ID" value="CAE6439679.1"/>
    <property type="molecule type" value="Genomic_DNA"/>
</dbReference>
<proteinExistence type="predicted"/>
<dbReference type="GO" id="GO:0005741">
    <property type="term" value="C:mitochondrial outer membrane"/>
    <property type="evidence" value="ECO:0007669"/>
    <property type="project" value="UniProtKB-SubCell"/>
</dbReference>
<dbReference type="AlphaFoldDB" id="A0A8H2XYS3"/>
<comment type="subcellular location">
    <subcellularLocation>
        <location evidence="1">Mitochondrion outer membrane</location>
        <topology evidence="1">Single-pass membrane protein</topology>
    </subcellularLocation>
</comment>
<dbReference type="GO" id="GO:0016887">
    <property type="term" value="F:ATP hydrolysis activity"/>
    <property type="evidence" value="ECO:0007669"/>
    <property type="project" value="InterPro"/>
</dbReference>
<dbReference type="InterPro" id="IPR003593">
    <property type="entry name" value="AAA+_ATPase"/>
</dbReference>
<evidence type="ECO:0000313" key="9">
    <source>
        <dbReference type="Proteomes" id="UP000663888"/>
    </source>
</evidence>
<keyword evidence="4" id="KW-0067">ATP-binding</keyword>
<feature type="region of interest" description="Disordered" evidence="6">
    <location>
        <begin position="96"/>
        <end position="121"/>
    </location>
</feature>
<protein>
    <recommendedName>
        <fullName evidence="7">AAA+ ATPase domain-containing protein</fullName>
    </recommendedName>
</protein>
<dbReference type="InterPro" id="IPR003960">
    <property type="entry name" value="ATPase_AAA_CS"/>
</dbReference>
<keyword evidence="3" id="KW-0472">Membrane</keyword>
<evidence type="ECO:0000256" key="2">
    <source>
        <dbReference type="ARBA" id="ARBA00022741"/>
    </source>
</evidence>
<dbReference type="Gene3D" id="3.40.50.300">
    <property type="entry name" value="P-loop containing nucleotide triphosphate hydrolases"/>
    <property type="match status" value="1"/>
</dbReference>